<dbReference type="InterPro" id="IPR000866">
    <property type="entry name" value="AhpC/TSA"/>
</dbReference>
<dbReference type="InterPro" id="IPR013766">
    <property type="entry name" value="Thioredoxin_domain"/>
</dbReference>
<keyword evidence="15" id="KW-1185">Reference proteome</keyword>
<dbReference type="OMA" id="FWYPKDF"/>
<evidence type="ECO:0000256" key="1">
    <source>
        <dbReference type="ARBA" id="ARBA00009796"/>
    </source>
</evidence>
<reference evidence="13 15" key="1">
    <citation type="submission" date="2015-07" db="EMBL/GenBank/DDBJ databases">
        <authorList>
            <person name="Cajimat M.N.B."/>
            <person name="Milazzo M.L."/>
            <person name="Fulhorst C.F."/>
        </authorList>
    </citation>
    <scope>NUCLEOTIDE SEQUENCE [LARGE SCALE GENOMIC DNA]</scope>
    <source>
        <strain evidence="13">Single colony</strain>
    </source>
</reference>
<dbReference type="GO" id="GO:0008379">
    <property type="term" value="F:thioredoxin peroxidase activity"/>
    <property type="evidence" value="ECO:0007669"/>
    <property type="project" value="TreeGrafter"/>
</dbReference>
<evidence type="ECO:0000256" key="11">
    <source>
        <dbReference type="SAM" id="MobiDB-lite"/>
    </source>
</evidence>
<feature type="region of interest" description="Disordered" evidence="11">
    <location>
        <begin position="171"/>
        <end position="225"/>
    </location>
</feature>
<dbReference type="Pfam" id="PF00578">
    <property type="entry name" value="AhpC-TSA"/>
    <property type="match status" value="1"/>
</dbReference>
<dbReference type="GO" id="GO:0042744">
    <property type="term" value="P:hydrogen peroxide catabolic process"/>
    <property type="evidence" value="ECO:0007669"/>
    <property type="project" value="TreeGrafter"/>
</dbReference>
<keyword evidence="3 9" id="KW-0575">Peroxidase</keyword>
<dbReference type="Proteomes" id="UP000199069">
    <property type="component" value="Unassembled WGS sequence"/>
</dbReference>
<proteinExistence type="inferred from homology"/>
<dbReference type="PIRSF" id="PIRSF000239">
    <property type="entry name" value="AHPC"/>
    <property type="match status" value="1"/>
</dbReference>
<evidence type="ECO:0000256" key="9">
    <source>
        <dbReference type="PIRNR" id="PIRNR000239"/>
    </source>
</evidence>
<evidence type="ECO:0000256" key="2">
    <source>
        <dbReference type="ARBA" id="ARBA00013017"/>
    </source>
</evidence>
<dbReference type="InterPro" id="IPR019479">
    <property type="entry name" value="Peroxiredoxin_C"/>
</dbReference>
<dbReference type="GO" id="GO:0005829">
    <property type="term" value="C:cytosol"/>
    <property type="evidence" value="ECO:0007669"/>
    <property type="project" value="TreeGrafter"/>
</dbReference>
<name>A0A0K3CAW1_RHOTO</name>
<evidence type="ECO:0000256" key="3">
    <source>
        <dbReference type="ARBA" id="ARBA00022559"/>
    </source>
</evidence>
<sequence length="225" mass="24944">MVARVQQPAPAFEATAVVDGFFETVKLEQYKGKWVVLFFYPLDFTFVCPTEILAFNQRLSDFSALNTEVLAVSTDSEYSHLAWANTNRNEGGLGPDLKLKLVADKSMKISRDYGVLLEDAGVALRGLFLIDPKGTLRQITINDLPVGRSVDETLRLIKAFQFTDEHGEVCPANWDPESKSATIKPDPKASKEYFSAQNSTPTNGENGREKPVTGVSPDAKRRKVE</sequence>
<dbReference type="OrthoDB" id="185659at2759"/>
<dbReference type="InterPro" id="IPR036249">
    <property type="entry name" value="Thioredoxin-like_sf"/>
</dbReference>
<dbReference type="PROSITE" id="PS51352">
    <property type="entry name" value="THIOREDOXIN_2"/>
    <property type="match status" value="1"/>
</dbReference>
<evidence type="ECO:0000256" key="8">
    <source>
        <dbReference type="ARBA" id="ARBA00049091"/>
    </source>
</evidence>
<dbReference type="AlphaFoldDB" id="A0A0K3CAW1"/>
<dbReference type="FunFam" id="3.40.30.10:FF:000003">
    <property type="entry name" value="Peroxiredoxin 1"/>
    <property type="match status" value="1"/>
</dbReference>
<evidence type="ECO:0000256" key="10">
    <source>
        <dbReference type="PIRSR" id="PIRSR000239-1"/>
    </source>
</evidence>
<dbReference type="InterPro" id="IPR024706">
    <property type="entry name" value="Peroxiredoxin_AhpC-typ"/>
</dbReference>
<evidence type="ECO:0000256" key="5">
    <source>
        <dbReference type="ARBA" id="ARBA00023002"/>
    </source>
</evidence>
<evidence type="ECO:0000313" key="13">
    <source>
        <dbReference type="EMBL" id="CTR05685.1"/>
    </source>
</evidence>
<reference evidence="14 16" key="2">
    <citation type="journal article" date="2018" name="Elife">
        <title>Functional genomics of lipid metabolism in the oleaginous yeast Rhodosporidium toruloides.</title>
        <authorList>
            <person name="Coradetti S.T."/>
            <person name="Pinel D."/>
            <person name="Geiselman G."/>
            <person name="Ito M."/>
            <person name="Mondo S."/>
            <person name="Reilly M.C."/>
            <person name="Cheng Y.F."/>
            <person name="Bauer S."/>
            <person name="Grigoriev I."/>
            <person name="Gladden J.M."/>
            <person name="Simmons B.A."/>
            <person name="Brem R."/>
            <person name="Arkin A.P."/>
            <person name="Skerker J.M."/>
        </authorList>
    </citation>
    <scope>NUCLEOTIDE SEQUENCE [LARGE SCALE GENOMIC DNA]</scope>
    <source>
        <strain evidence="14 16">NBRC 0880</strain>
    </source>
</reference>
<dbReference type="SUPFAM" id="SSF52833">
    <property type="entry name" value="Thioredoxin-like"/>
    <property type="match status" value="1"/>
</dbReference>
<evidence type="ECO:0000313" key="14">
    <source>
        <dbReference type="EMBL" id="PRQ77297.1"/>
    </source>
</evidence>
<accession>A0A0K3CAW1</accession>
<dbReference type="CDD" id="cd03015">
    <property type="entry name" value="PRX_Typ2cys"/>
    <property type="match status" value="1"/>
</dbReference>
<dbReference type="PANTHER" id="PTHR10681:SF128">
    <property type="entry name" value="THIOREDOXIN-DEPENDENT PEROXIDE REDUCTASE, MITOCHONDRIAL"/>
    <property type="match status" value="1"/>
</dbReference>
<evidence type="ECO:0000313" key="15">
    <source>
        <dbReference type="Proteomes" id="UP000199069"/>
    </source>
</evidence>
<feature type="domain" description="Thioredoxin" evidence="12">
    <location>
        <begin position="3"/>
        <end position="162"/>
    </location>
</feature>
<evidence type="ECO:0000256" key="4">
    <source>
        <dbReference type="ARBA" id="ARBA00022862"/>
    </source>
</evidence>
<dbReference type="EC" id="1.11.1.24" evidence="2"/>
<protein>
    <recommendedName>
        <fullName evidence="2">thioredoxin-dependent peroxiredoxin</fullName>
        <ecNumber evidence="2">1.11.1.24</ecNumber>
    </recommendedName>
</protein>
<keyword evidence="4 9" id="KW-0049">Antioxidant</keyword>
<comment type="catalytic activity">
    <reaction evidence="8">
        <text>a hydroperoxide + [thioredoxin]-dithiol = an alcohol + [thioredoxin]-disulfide + H2O</text>
        <dbReference type="Rhea" id="RHEA:62620"/>
        <dbReference type="Rhea" id="RHEA-COMP:10698"/>
        <dbReference type="Rhea" id="RHEA-COMP:10700"/>
        <dbReference type="ChEBI" id="CHEBI:15377"/>
        <dbReference type="ChEBI" id="CHEBI:29950"/>
        <dbReference type="ChEBI" id="CHEBI:30879"/>
        <dbReference type="ChEBI" id="CHEBI:35924"/>
        <dbReference type="ChEBI" id="CHEBI:50058"/>
        <dbReference type="EC" id="1.11.1.24"/>
    </reaction>
</comment>
<comment type="function">
    <text evidence="9">Thiol-specific peroxidase that catalyzes the reduction of hydrogen peroxide and organic hydroperoxides to water and alcohols, respectively.</text>
</comment>
<dbReference type="EMBL" id="LCTV02000002">
    <property type="protein sequence ID" value="PRQ77297.1"/>
    <property type="molecule type" value="Genomic_DNA"/>
</dbReference>
<feature type="active site" description="Cysteine sulfenic acid (-SOH) intermediate; for peroxidase activity" evidence="10">
    <location>
        <position position="48"/>
    </location>
</feature>
<dbReference type="Proteomes" id="UP000239560">
    <property type="component" value="Unassembled WGS sequence"/>
</dbReference>
<dbReference type="Gene3D" id="3.40.30.10">
    <property type="entry name" value="Glutaredoxin"/>
    <property type="match status" value="1"/>
</dbReference>
<dbReference type="GO" id="GO:0006979">
    <property type="term" value="P:response to oxidative stress"/>
    <property type="evidence" value="ECO:0007669"/>
    <property type="project" value="TreeGrafter"/>
</dbReference>
<evidence type="ECO:0000313" key="16">
    <source>
        <dbReference type="Proteomes" id="UP000239560"/>
    </source>
</evidence>
<dbReference type="EMBL" id="CWKI01000002">
    <property type="protein sequence ID" value="CTR05685.1"/>
    <property type="molecule type" value="Genomic_DNA"/>
</dbReference>
<organism evidence="13 15">
    <name type="scientific">Rhodotorula toruloides</name>
    <name type="common">Yeast</name>
    <name type="synonym">Rhodosporidium toruloides</name>
    <dbReference type="NCBI Taxonomy" id="5286"/>
    <lineage>
        <taxon>Eukaryota</taxon>
        <taxon>Fungi</taxon>
        <taxon>Dikarya</taxon>
        <taxon>Basidiomycota</taxon>
        <taxon>Pucciniomycotina</taxon>
        <taxon>Microbotryomycetes</taxon>
        <taxon>Sporidiobolales</taxon>
        <taxon>Sporidiobolaceae</taxon>
        <taxon>Rhodotorula</taxon>
    </lineage>
</organism>
<dbReference type="GO" id="GO:0033554">
    <property type="term" value="P:cellular response to stress"/>
    <property type="evidence" value="ECO:0007669"/>
    <property type="project" value="TreeGrafter"/>
</dbReference>
<gene>
    <name evidence="13" type="primary">FGENESH: predicted gene_2.715</name>
    <name evidence="14" type="ORF">AAT19DRAFT_12715</name>
    <name evidence="13" type="ORF">BN2166_0015460</name>
</gene>
<evidence type="ECO:0000259" key="12">
    <source>
        <dbReference type="PROSITE" id="PS51352"/>
    </source>
</evidence>
<dbReference type="InterPro" id="IPR050217">
    <property type="entry name" value="Peroxiredoxin"/>
</dbReference>
<dbReference type="Pfam" id="PF10417">
    <property type="entry name" value="1-cysPrx_C"/>
    <property type="match status" value="1"/>
</dbReference>
<keyword evidence="5 9" id="KW-0560">Oxidoreductase</keyword>
<feature type="compositionally biased region" description="Polar residues" evidence="11">
    <location>
        <begin position="195"/>
        <end position="205"/>
    </location>
</feature>
<dbReference type="STRING" id="5286.A0A0K3CAW1"/>
<dbReference type="PANTHER" id="PTHR10681">
    <property type="entry name" value="THIOREDOXIN PEROXIDASE"/>
    <property type="match status" value="1"/>
</dbReference>
<keyword evidence="6" id="KW-1015">Disulfide bond</keyword>
<evidence type="ECO:0000256" key="6">
    <source>
        <dbReference type="ARBA" id="ARBA00023157"/>
    </source>
</evidence>
<evidence type="ECO:0000256" key="7">
    <source>
        <dbReference type="ARBA" id="ARBA00023284"/>
    </source>
</evidence>
<comment type="similarity">
    <text evidence="1">Belongs to the peroxiredoxin family. AhpC/Prx1 subfamily.</text>
</comment>
<dbReference type="GO" id="GO:0045454">
    <property type="term" value="P:cell redox homeostasis"/>
    <property type="evidence" value="ECO:0007669"/>
    <property type="project" value="TreeGrafter"/>
</dbReference>
<keyword evidence="7 9" id="KW-0676">Redox-active center</keyword>